<feature type="domain" description="Myb/SANT-like DNA-binding" evidence="1">
    <location>
        <begin position="8"/>
        <end position="82"/>
    </location>
</feature>
<evidence type="ECO:0000313" key="2">
    <source>
        <dbReference type="EMBL" id="KAH3783432.1"/>
    </source>
</evidence>
<keyword evidence="3" id="KW-1185">Reference proteome</keyword>
<reference evidence="2" key="1">
    <citation type="journal article" date="2019" name="bioRxiv">
        <title>The Genome of the Zebra Mussel, Dreissena polymorpha: A Resource for Invasive Species Research.</title>
        <authorList>
            <person name="McCartney M.A."/>
            <person name="Auch B."/>
            <person name="Kono T."/>
            <person name="Mallez S."/>
            <person name="Zhang Y."/>
            <person name="Obille A."/>
            <person name="Becker A."/>
            <person name="Abrahante J.E."/>
            <person name="Garbe J."/>
            <person name="Badalamenti J.P."/>
            <person name="Herman A."/>
            <person name="Mangelson H."/>
            <person name="Liachko I."/>
            <person name="Sullivan S."/>
            <person name="Sone E.D."/>
            <person name="Koren S."/>
            <person name="Silverstein K.A.T."/>
            <person name="Beckman K.B."/>
            <person name="Gohl D.M."/>
        </authorList>
    </citation>
    <scope>NUCLEOTIDE SEQUENCE</scope>
    <source>
        <strain evidence="2">Duluth1</strain>
        <tissue evidence="2">Whole animal</tissue>
    </source>
</reference>
<name>A0A9D4ENC3_DREPO</name>
<accession>A0A9D4ENC3</accession>
<evidence type="ECO:0000313" key="3">
    <source>
        <dbReference type="Proteomes" id="UP000828390"/>
    </source>
</evidence>
<dbReference type="Pfam" id="PF13873">
    <property type="entry name" value="Myb_DNA-bind_5"/>
    <property type="match status" value="1"/>
</dbReference>
<reference evidence="2" key="2">
    <citation type="submission" date="2020-11" db="EMBL/GenBank/DDBJ databases">
        <authorList>
            <person name="McCartney M.A."/>
            <person name="Auch B."/>
            <person name="Kono T."/>
            <person name="Mallez S."/>
            <person name="Becker A."/>
            <person name="Gohl D.M."/>
            <person name="Silverstein K.A.T."/>
            <person name="Koren S."/>
            <person name="Bechman K.B."/>
            <person name="Herman A."/>
            <person name="Abrahante J.E."/>
            <person name="Garbe J."/>
        </authorList>
    </citation>
    <scope>NUCLEOTIDE SEQUENCE</scope>
    <source>
        <strain evidence="2">Duluth1</strain>
        <tissue evidence="2">Whole animal</tissue>
    </source>
</reference>
<dbReference type="Proteomes" id="UP000828390">
    <property type="component" value="Unassembled WGS sequence"/>
</dbReference>
<dbReference type="GO" id="GO:0005634">
    <property type="term" value="C:nucleus"/>
    <property type="evidence" value="ECO:0007669"/>
    <property type="project" value="TreeGrafter"/>
</dbReference>
<comment type="caution">
    <text evidence="2">The sequence shown here is derived from an EMBL/GenBank/DDBJ whole genome shotgun (WGS) entry which is preliminary data.</text>
</comment>
<dbReference type="InterPro" id="IPR028002">
    <property type="entry name" value="Myb_DNA-bind_5"/>
</dbReference>
<dbReference type="PANTHER" id="PTHR23098:SF16">
    <property type="entry name" value="REGULATORY PROTEIN ZESTE"/>
    <property type="match status" value="1"/>
</dbReference>
<dbReference type="AlphaFoldDB" id="A0A9D4ENC3"/>
<protein>
    <recommendedName>
        <fullName evidence="1">Myb/SANT-like DNA-binding domain-containing protein</fullName>
    </recommendedName>
</protein>
<sequence length="324" mass="37538">MDAKTKVKKANWSKNEFETLVCEYENKYDVLEGGLSISLTGMDKRKAWESVMDAVNSTSLISRTVDECKKEVSDLKVKARKKERAMLELLPLESVHGHEDGFDTFKPSSSEYKVDDSTPELSVKLEDYSDQLDTMGASGSSNSRSEQYGGKWKSKIYFDPEADKAGNAVDNIRDSDLIYNLKILVGVDEDINTVVLYKEPLTGKQNTGNLLFYHIVVMFATENWWWTIEKHHDGITLQRSRDQDAVKFHYRQRDRKQKRVVEIDSERGQKSIFDLIQWLYTTDQLNKPYHLIERNCQHFGKDAFNYITKNKMLENFLSKKQISN</sequence>
<gene>
    <name evidence="2" type="ORF">DPMN_161370</name>
</gene>
<evidence type="ECO:0000259" key="1">
    <source>
        <dbReference type="Pfam" id="PF13873"/>
    </source>
</evidence>
<dbReference type="PANTHER" id="PTHR23098">
    <property type="entry name" value="AGAP001331-PA-RELATED"/>
    <property type="match status" value="1"/>
</dbReference>
<proteinExistence type="predicted"/>
<organism evidence="2 3">
    <name type="scientific">Dreissena polymorpha</name>
    <name type="common">Zebra mussel</name>
    <name type="synonym">Mytilus polymorpha</name>
    <dbReference type="NCBI Taxonomy" id="45954"/>
    <lineage>
        <taxon>Eukaryota</taxon>
        <taxon>Metazoa</taxon>
        <taxon>Spiralia</taxon>
        <taxon>Lophotrochozoa</taxon>
        <taxon>Mollusca</taxon>
        <taxon>Bivalvia</taxon>
        <taxon>Autobranchia</taxon>
        <taxon>Heteroconchia</taxon>
        <taxon>Euheterodonta</taxon>
        <taxon>Imparidentia</taxon>
        <taxon>Neoheterodontei</taxon>
        <taxon>Myida</taxon>
        <taxon>Dreissenoidea</taxon>
        <taxon>Dreissenidae</taxon>
        <taxon>Dreissena</taxon>
    </lineage>
</organism>
<dbReference type="EMBL" id="JAIWYP010000008">
    <property type="protein sequence ID" value="KAH3783432.1"/>
    <property type="molecule type" value="Genomic_DNA"/>
</dbReference>